<reference evidence="11 12" key="1">
    <citation type="submission" date="2020-08" db="EMBL/GenBank/DDBJ databases">
        <title>Genomic Encyclopedia of Type Strains, Phase IV (KMG-IV): sequencing the most valuable type-strain genomes for metagenomic binning, comparative biology and taxonomic classification.</title>
        <authorList>
            <person name="Goeker M."/>
        </authorList>
    </citation>
    <scope>NUCLEOTIDE SEQUENCE [LARGE SCALE GENOMIC DNA]</scope>
    <source>
        <strain evidence="11 12">DSM 14552</strain>
    </source>
</reference>
<dbReference type="EMBL" id="JACICY010000001">
    <property type="protein sequence ID" value="MBB3859280.1"/>
    <property type="molecule type" value="Genomic_DNA"/>
</dbReference>
<evidence type="ECO:0000256" key="4">
    <source>
        <dbReference type="ARBA" id="ARBA00012398"/>
    </source>
</evidence>
<dbReference type="Gene3D" id="3.40.50.280">
    <property type="entry name" value="Cobalamin-binding domain"/>
    <property type="match status" value="1"/>
</dbReference>
<evidence type="ECO:0000256" key="2">
    <source>
        <dbReference type="ARBA" id="ARBA00005146"/>
    </source>
</evidence>
<dbReference type="AlphaFoldDB" id="A0A7W6EUU4"/>
<comment type="cofactor">
    <cofactor evidence="1">
        <name>adenosylcob(III)alamin</name>
        <dbReference type="ChEBI" id="CHEBI:18408"/>
    </cofactor>
</comment>
<comment type="similarity">
    <text evidence="3">Belongs to the methylmalonyl-CoA mutase family.</text>
</comment>
<keyword evidence="5" id="KW-0846">Cobalamin</keyword>
<dbReference type="GO" id="GO:0031419">
    <property type="term" value="F:cobalamin binding"/>
    <property type="evidence" value="ECO:0007669"/>
    <property type="project" value="UniProtKB-KW"/>
</dbReference>
<evidence type="ECO:0000256" key="3">
    <source>
        <dbReference type="ARBA" id="ARBA00008465"/>
    </source>
</evidence>
<keyword evidence="6" id="KW-0479">Metal-binding</keyword>
<keyword evidence="12" id="KW-1185">Reference proteome</keyword>
<dbReference type="NCBIfam" id="TIGR00640">
    <property type="entry name" value="acid_CoA_mut_C"/>
    <property type="match status" value="1"/>
</dbReference>
<evidence type="ECO:0000256" key="8">
    <source>
        <dbReference type="ARBA" id="ARBA00023285"/>
    </source>
</evidence>
<evidence type="ECO:0000256" key="9">
    <source>
        <dbReference type="ARBA" id="ARBA00072363"/>
    </source>
</evidence>
<dbReference type="InterPro" id="IPR006158">
    <property type="entry name" value="Cobalamin-bd"/>
</dbReference>
<dbReference type="GO" id="GO:0019678">
    <property type="term" value="P:propionate metabolic process, methylmalonyl pathway"/>
    <property type="evidence" value="ECO:0007669"/>
    <property type="project" value="TreeGrafter"/>
</dbReference>
<dbReference type="NCBIfam" id="TIGR00641">
    <property type="entry name" value="acid_CoA_mut_N"/>
    <property type="match status" value="1"/>
</dbReference>
<dbReference type="PANTHER" id="PTHR48101">
    <property type="entry name" value="METHYLMALONYL-COA MUTASE, MITOCHONDRIAL-RELATED"/>
    <property type="match status" value="1"/>
</dbReference>
<dbReference type="RefSeq" id="WP_183611500.1">
    <property type="nucleotide sequence ID" value="NZ_JACICY010000001.1"/>
</dbReference>
<evidence type="ECO:0000256" key="6">
    <source>
        <dbReference type="ARBA" id="ARBA00022723"/>
    </source>
</evidence>
<evidence type="ECO:0000313" key="12">
    <source>
        <dbReference type="Proteomes" id="UP000562395"/>
    </source>
</evidence>
<dbReference type="PROSITE" id="PS00544">
    <property type="entry name" value="METMALONYL_COA_MUTASE"/>
    <property type="match status" value="1"/>
</dbReference>
<feature type="domain" description="B12-binding" evidence="10">
    <location>
        <begin position="579"/>
        <end position="711"/>
    </location>
</feature>
<evidence type="ECO:0000256" key="5">
    <source>
        <dbReference type="ARBA" id="ARBA00022628"/>
    </source>
</evidence>
<dbReference type="FunFam" id="3.20.20.240:FF:000001">
    <property type="entry name" value="Probable methylmalonyl-coa mutase"/>
    <property type="match status" value="1"/>
</dbReference>
<dbReference type="SUPFAM" id="SSF52242">
    <property type="entry name" value="Cobalamin (vitamin B12)-binding domain"/>
    <property type="match status" value="1"/>
</dbReference>
<comment type="caution">
    <text evidence="11">The sequence shown here is derived from an EMBL/GenBank/DDBJ whole genome shotgun (WGS) entry which is preliminary data.</text>
</comment>
<dbReference type="EC" id="5.4.99.2" evidence="4"/>
<accession>A0A7W6EUU4</accession>
<evidence type="ECO:0000256" key="1">
    <source>
        <dbReference type="ARBA" id="ARBA00001922"/>
    </source>
</evidence>
<keyword evidence="8" id="KW-0170">Cobalt</keyword>
<dbReference type="InterPro" id="IPR036724">
    <property type="entry name" value="Cobalamin-bd_sf"/>
</dbReference>
<dbReference type="SUPFAM" id="SSF51703">
    <property type="entry name" value="Cobalamin (vitamin B12)-dependent enzymes"/>
    <property type="match status" value="1"/>
</dbReference>
<dbReference type="PROSITE" id="PS51332">
    <property type="entry name" value="B12_BINDING"/>
    <property type="match status" value="1"/>
</dbReference>
<name>A0A7W6EUU4_9SPHN</name>
<dbReference type="InterPro" id="IPR016176">
    <property type="entry name" value="Cbl-dep_enz_cat"/>
</dbReference>
<comment type="pathway">
    <text evidence="2">Metabolic intermediate metabolism; propanoyl-CoA degradation; succinyl-CoA from propanoyl-CoA: step 3/3.</text>
</comment>
<dbReference type="Gene3D" id="3.20.20.240">
    <property type="entry name" value="Methylmalonyl-CoA mutase"/>
    <property type="match status" value="1"/>
</dbReference>
<dbReference type="PANTHER" id="PTHR48101:SF4">
    <property type="entry name" value="METHYLMALONYL-COA MUTASE, MITOCHONDRIAL"/>
    <property type="match status" value="1"/>
</dbReference>
<evidence type="ECO:0000313" key="11">
    <source>
        <dbReference type="EMBL" id="MBB3859280.1"/>
    </source>
</evidence>
<evidence type="ECO:0000256" key="7">
    <source>
        <dbReference type="ARBA" id="ARBA00023235"/>
    </source>
</evidence>
<organism evidence="11 12">
    <name type="scientific">Novosphingobium hassiacum</name>
    <dbReference type="NCBI Taxonomy" id="173676"/>
    <lineage>
        <taxon>Bacteria</taxon>
        <taxon>Pseudomonadati</taxon>
        <taxon>Pseudomonadota</taxon>
        <taxon>Alphaproteobacteria</taxon>
        <taxon>Sphingomonadales</taxon>
        <taxon>Sphingomonadaceae</taxon>
        <taxon>Novosphingobium</taxon>
    </lineage>
</organism>
<dbReference type="InterPro" id="IPR006159">
    <property type="entry name" value="Acid_CoA_mut_C"/>
</dbReference>
<gene>
    <name evidence="11" type="ORF">GGQ88_000520</name>
</gene>
<dbReference type="Pfam" id="PF02310">
    <property type="entry name" value="B12-binding"/>
    <property type="match status" value="1"/>
</dbReference>
<evidence type="ECO:0000259" key="10">
    <source>
        <dbReference type="PROSITE" id="PS51332"/>
    </source>
</evidence>
<dbReference type="GO" id="GO:0005737">
    <property type="term" value="C:cytoplasm"/>
    <property type="evidence" value="ECO:0007669"/>
    <property type="project" value="TreeGrafter"/>
</dbReference>
<proteinExistence type="inferred from homology"/>
<dbReference type="GO" id="GO:0004494">
    <property type="term" value="F:methylmalonyl-CoA mutase activity"/>
    <property type="evidence" value="ECO:0007669"/>
    <property type="project" value="UniProtKB-EC"/>
</dbReference>
<keyword evidence="7 11" id="KW-0413">Isomerase</keyword>
<dbReference type="NCBIfam" id="NF006944">
    <property type="entry name" value="PRK09426.1"/>
    <property type="match status" value="1"/>
</dbReference>
<dbReference type="CDD" id="cd02071">
    <property type="entry name" value="MM_CoA_mut_B12_BD"/>
    <property type="match status" value="1"/>
</dbReference>
<dbReference type="InterPro" id="IPR006098">
    <property type="entry name" value="MMCoA_mutase_a_cat"/>
</dbReference>
<sequence>MTDKTLAAKTLGDWQAAAAKEVKGKDLTWQTPEGIAVKPLYTAEDVTVDPGLPGYAPFTRGVRASMYAGRPWTIRQYAGFSTAEESNAFYRRNLAAGQKGLSVAFDLATHRGYDSDHPRVTGDVGKAGVAIDSVEDMKILFDGIPLDQMSVSMTMNGAVIPILAFFIVAGEEQGVDRKLLDGTIQNDILKEFMVRNTYIYPPEPSMRIISDIFGYTSREMPKFNSISISGYHMQEAGATQVQELAFTIADGMEYVKYGVASGLDIDKFAGRLSFFFAIGMNFFMEVAKLRAARVLWHRVMTKLGAQDERSKMLRTHCQTSGVSLQEQDPYNNVIRTTIEAMAAMLGGTQSLHTNALDEAIALPTDFSARIARNTQIVIQEETGMCNVVDPLGGSYYIESLTQELVDKAWEIIERVEADGGMAKAVAAGWPKAMIEEAAAGRQARVDRAEDVIVGVNKYRLATEDHLDTLDIDNDKVRQGQIARLKWVRDNRDETKCRAALNALTEGAKTGGNLLELAVEAARHRATLGEISDAMELVFGRHGTFPTPVKGVYGSAYAGDSRYNQVVEGVEAVTRRLGRTPRMLVAKMGQDGHDRGANVIASAFGDMGFDVTSGPLFQTPEEAAKLALEKDVDAIGASSLAAGHKTLIPELIGHLRAAGRSDIKVVAGGVIPPQDYDFLREVGVQGIYGPGSNVVECAADMLRLLGHNMPPVDA</sequence>
<dbReference type="CDD" id="cd03679">
    <property type="entry name" value="MM_CoA_mutase_alpha_like"/>
    <property type="match status" value="1"/>
</dbReference>
<dbReference type="GO" id="GO:0046872">
    <property type="term" value="F:metal ion binding"/>
    <property type="evidence" value="ECO:0007669"/>
    <property type="project" value="UniProtKB-KW"/>
</dbReference>
<dbReference type="Proteomes" id="UP000562395">
    <property type="component" value="Unassembled WGS sequence"/>
</dbReference>
<protein>
    <recommendedName>
        <fullName evidence="9">Methylmalonyl-CoA mutase</fullName>
        <ecNumber evidence="4">5.4.99.2</ecNumber>
    </recommendedName>
</protein>
<dbReference type="Pfam" id="PF01642">
    <property type="entry name" value="MM_CoA_mutase"/>
    <property type="match status" value="1"/>
</dbReference>
<dbReference type="InterPro" id="IPR058549">
    <property type="entry name" value="MeMalonylCoA_mutase_a/b_site"/>
</dbReference>
<dbReference type="InterPro" id="IPR006099">
    <property type="entry name" value="MeMalonylCoA_mutase_a/b_cat"/>
</dbReference>